<feature type="coiled-coil region" evidence="1">
    <location>
        <begin position="396"/>
        <end position="432"/>
    </location>
</feature>
<feature type="compositionally biased region" description="Basic and acidic residues" evidence="2">
    <location>
        <begin position="161"/>
        <end position="176"/>
    </location>
</feature>
<dbReference type="InterPro" id="IPR050730">
    <property type="entry name" value="UBX_domain-protein"/>
</dbReference>
<evidence type="ECO:0000256" key="2">
    <source>
        <dbReference type="SAM" id="MobiDB-lite"/>
    </source>
</evidence>
<evidence type="ECO:0000313" key="5">
    <source>
        <dbReference type="EMBL" id="CAG9290117.1"/>
    </source>
</evidence>
<dbReference type="CDD" id="cd01767">
    <property type="entry name" value="UBX"/>
    <property type="match status" value="1"/>
</dbReference>
<dbReference type="GO" id="GO:0005783">
    <property type="term" value="C:endoplasmic reticulum"/>
    <property type="evidence" value="ECO:0007669"/>
    <property type="project" value="TreeGrafter"/>
</dbReference>
<dbReference type="AlphaFoldDB" id="A0A8J9TBN5"/>
<dbReference type="PANTHER" id="PTHR23322">
    <property type="entry name" value="FAS-ASSOCIATED PROTEIN"/>
    <property type="match status" value="1"/>
</dbReference>
<feature type="region of interest" description="Disordered" evidence="2">
    <location>
        <begin position="65"/>
        <end position="86"/>
    </location>
</feature>
<feature type="compositionally biased region" description="Low complexity" evidence="2">
    <location>
        <begin position="180"/>
        <end position="189"/>
    </location>
</feature>
<dbReference type="Proteomes" id="UP000836788">
    <property type="component" value="Chromosome 5"/>
</dbReference>
<keyword evidence="1" id="KW-0175">Coiled coil</keyword>
<feature type="chain" id="PRO_5035419943" description="UBX domain-containing protein" evidence="3">
    <location>
        <begin position="25"/>
        <end position="531"/>
    </location>
</feature>
<feature type="domain" description="UBX" evidence="4">
    <location>
        <begin position="444"/>
        <end position="512"/>
    </location>
</feature>
<protein>
    <recommendedName>
        <fullName evidence="4">UBX domain-containing protein</fullName>
    </recommendedName>
</protein>
<sequence length="531" mass="57769">MSERKTPAVQALLAFAVLVLVVAGIPTSVDGVIRQEGSARASRFEPGPILYRRKTWELQQTRSLHLPRGGSDDEFSDAASSDDDDGVALASNGRTVLNLPKKVAVFFGKVTLGSIKALGRGLQAAFQGSDEGEDVELGIATQIFRGLKRMVSAAWNSPGTAKDDAEDKDEAAEKAKKSSPKGAKSVVAKTRTHNSDFGEFLSSSYRVNSSRAEVERPSPVLGGNIVDALKASRANGRLLLVLIPASKPGELQADTGVIEAFLSAEVSSVAEKKARKGQTTGSFTLWSAKAGSPEAIAAIKRLKAQPTGSKGQKRPILVVAYLAQVIDKQGISRMVPRLLAQHHCSPPPSAEMMVAWLNALRKRHAKQYTMMHTELRELGLHKERVEGYKGSVQSDIGRQERELQKREERLARENAEKKRQAAVQERRQMLLESLPNEPGSEVADAKTVALRFSDGRSGRRRFASSEALGTIFDWVDAMFDLERETVVLTTMNGQNSFTYDVSEMTLAEAGLSKMIGLRVSRITLDSKGDED</sequence>
<organism evidence="5">
    <name type="scientific">Phaeodactylum tricornutum</name>
    <name type="common">Diatom</name>
    <dbReference type="NCBI Taxonomy" id="2850"/>
    <lineage>
        <taxon>Eukaryota</taxon>
        <taxon>Sar</taxon>
        <taxon>Stramenopiles</taxon>
        <taxon>Ochrophyta</taxon>
        <taxon>Bacillariophyta</taxon>
        <taxon>Bacillariophyceae</taxon>
        <taxon>Bacillariophycidae</taxon>
        <taxon>Naviculales</taxon>
        <taxon>Phaeodactylaceae</taxon>
        <taxon>Phaeodactylum</taxon>
    </lineage>
</organism>
<dbReference type="InterPro" id="IPR029071">
    <property type="entry name" value="Ubiquitin-like_domsf"/>
</dbReference>
<feature type="signal peptide" evidence="3">
    <location>
        <begin position="1"/>
        <end position="24"/>
    </location>
</feature>
<gene>
    <name evidence="5" type="ORF">PTTT1_LOCUS43786</name>
</gene>
<evidence type="ECO:0000256" key="3">
    <source>
        <dbReference type="SAM" id="SignalP"/>
    </source>
</evidence>
<dbReference type="GO" id="GO:0036503">
    <property type="term" value="P:ERAD pathway"/>
    <property type="evidence" value="ECO:0007669"/>
    <property type="project" value="TreeGrafter"/>
</dbReference>
<accession>A0A8J9TBN5</accession>
<dbReference type="EMBL" id="OU594946">
    <property type="protein sequence ID" value="CAG9290117.1"/>
    <property type="molecule type" value="Genomic_DNA"/>
</dbReference>
<dbReference type="SUPFAM" id="SSF54236">
    <property type="entry name" value="Ubiquitin-like"/>
    <property type="match status" value="1"/>
</dbReference>
<dbReference type="Pfam" id="PF00789">
    <property type="entry name" value="UBX"/>
    <property type="match status" value="1"/>
</dbReference>
<evidence type="ECO:0000259" key="4">
    <source>
        <dbReference type="Pfam" id="PF00789"/>
    </source>
</evidence>
<dbReference type="Gene3D" id="3.10.20.90">
    <property type="entry name" value="Phosphatidylinositol 3-kinase Catalytic Subunit, Chain A, domain 1"/>
    <property type="match status" value="1"/>
</dbReference>
<feature type="region of interest" description="Disordered" evidence="2">
    <location>
        <begin position="157"/>
        <end position="189"/>
    </location>
</feature>
<reference evidence="5" key="1">
    <citation type="submission" date="2022-02" db="EMBL/GenBank/DDBJ databases">
        <authorList>
            <person name="Giguere J D."/>
        </authorList>
    </citation>
    <scope>NUCLEOTIDE SEQUENCE</scope>
    <source>
        <strain evidence="5">CCAP 1055/1</strain>
    </source>
</reference>
<dbReference type="PANTHER" id="PTHR23322:SF1">
    <property type="entry name" value="FAS-ASSOCIATED FACTOR 2"/>
    <property type="match status" value="1"/>
</dbReference>
<dbReference type="InterPro" id="IPR001012">
    <property type="entry name" value="UBX_dom"/>
</dbReference>
<name>A0A8J9TBN5_PHATR</name>
<feature type="compositionally biased region" description="Acidic residues" evidence="2">
    <location>
        <begin position="72"/>
        <end position="86"/>
    </location>
</feature>
<proteinExistence type="predicted"/>
<evidence type="ECO:0000256" key="1">
    <source>
        <dbReference type="SAM" id="Coils"/>
    </source>
</evidence>
<keyword evidence="3" id="KW-0732">Signal</keyword>
<dbReference type="GO" id="GO:0043130">
    <property type="term" value="F:ubiquitin binding"/>
    <property type="evidence" value="ECO:0007669"/>
    <property type="project" value="TreeGrafter"/>
</dbReference>